<dbReference type="SUPFAM" id="SSF48498">
    <property type="entry name" value="Tetracyclin repressor-like, C-terminal domain"/>
    <property type="match status" value="1"/>
</dbReference>
<name>A0A0K9UMU9_VIBCL</name>
<dbReference type="InterPro" id="IPR009057">
    <property type="entry name" value="Homeodomain-like_sf"/>
</dbReference>
<comment type="caution">
    <text evidence="6">The sequence shown here is derived from an EMBL/GenBank/DDBJ whole genome shotgun (WGS) entry which is preliminary data.</text>
</comment>
<evidence type="ECO:0000259" key="5">
    <source>
        <dbReference type="PROSITE" id="PS50977"/>
    </source>
</evidence>
<dbReference type="RefSeq" id="WP_001068422.1">
    <property type="nucleotide sequence ID" value="NZ_CP016325.1"/>
</dbReference>
<dbReference type="PROSITE" id="PS50977">
    <property type="entry name" value="HTH_TETR_2"/>
    <property type="match status" value="1"/>
</dbReference>
<feature type="domain" description="HTH tetR-type" evidence="5">
    <location>
        <begin position="2"/>
        <end position="62"/>
    </location>
</feature>
<dbReference type="PANTHER" id="PTHR47506:SF1">
    <property type="entry name" value="HTH-TYPE TRANSCRIPTIONAL REGULATOR YJDC"/>
    <property type="match status" value="1"/>
</dbReference>
<evidence type="ECO:0000256" key="4">
    <source>
        <dbReference type="PROSITE-ProRule" id="PRU00335"/>
    </source>
</evidence>
<evidence type="ECO:0000256" key="1">
    <source>
        <dbReference type="ARBA" id="ARBA00023015"/>
    </source>
</evidence>
<keyword evidence="1" id="KW-0805">Transcription regulation</keyword>
<dbReference type="Pfam" id="PF00440">
    <property type="entry name" value="TetR_N"/>
    <property type="match status" value="1"/>
</dbReference>
<dbReference type="InterPro" id="IPR001647">
    <property type="entry name" value="HTH_TetR"/>
</dbReference>
<evidence type="ECO:0000313" key="6">
    <source>
        <dbReference type="EMBL" id="KNA56827.1"/>
    </source>
</evidence>
<dbReference type="PRINTS" id="PR00455">
    <property type="entry name" value="HTHTETR"/>
</dbReference>
<proteinExistence type="predicted"/>
<evidence type="ECO:0000256" key="2">
    <source>
        <dbReference type="ARBA" id="ARBA00023125"/>
    </source>
</evidence>
<feature type="DNA-binding region" description="H-T-H motif" evidence="4">
    <location>
        <begin position="25"/>
        <end position="44"/>
    </location>
</feature>
<protein>
    <submittedName>
        <fullName evidence="6">Transcriptional regulator</fullName>
    </submittedName>
</protein>
<accession>A0A0K9UMU9</accession>
<reference evidence="6 7" key="2">
    <citation type="submission" date="2010-08" db="EMBL/GenBank/DDBJ databases">
        <title>The Genome Sequence of Vibrio cholerae strain 2740-80.</title>
        <authorList>
            <consortium name="The Broad Institute Genome Sequencing Platform"/>
            <person name="Colwell R."/>
            <person name="Young S.K."/>
            <person name="Zeng Q."/>
            <person name="Alvarado L."/>
            <person name="Berlin A."/>
            <person name="Chapman S."/>
            <person name="Chen Z."/>
            <person name="Freedman E."/>
            <person name="Gellesch M."/>
            <person name="Goldberg J."/>
            <person name="Griggs A."/>
            <person name="Gujja S."/>
            <person name="Heilman E."/>
            <person name="Heiman D."/>
            <person name="Howarth C."/>
            <person name="Larson L."/>
            <person name="Mehta T."/>
            <person name="Neiman D.N."/>
            <person name="Park D."/>
            <person name="Pearson M."/>
            <person name="Roberts A."/>
            <person name="Saif S."/>
            <person name="Shenoy N."/>
            <person name="Sisk P."/>
            <person name="Stolte C."/>
            <person name="Sykes S."/>
            <person name="White J."/>
            <person name="Yandava C."/>
            <person name="Borodovsky M."/>
            <person name="Heidelberg J."/>
            <person name="Haas B."/>
            <person name="Nusbaum C."/>
            <person name="Birren B."/>
        </authorList>
    </citation>
    <scope>NUCLEOTIDE SEQUENCE [LARGE SCALE GENOMIC DNA]</scope>
    <source>
        <strain evidence="6 7">2740-80</strain>
    </source>
</reference>
<reference evidence="6 7" key="1">
    <citation type="submission" date="2007-01" db="EMBL/GenBank/DDBJ databases">
        <authorList>
            <person name="Kobayashi T."/>
            <person name="Suzuki M."/>
            <person name="Inoue H."/>
            <person name="Itai R.N."/>
            <person name="Takahashi M."/>
            <person name="Nakanishi H."/>
            <person name="Mori S."/>
            <person name="Nishizawa N.K."/>
        </authorList>
    </citation>
    <scope>NUCLEOTIDE SEQUENCE [LARGE SCALE GENOMIC DNA]</scope>
    <source>
        <strain evidence="6 7">2740-80</strain>
    </source>
</reference>
<dbReference type="Proteomes" id="UP000003017">
    <property type="component" value="Unassembled WGS sequence"/>
</dbReference>
<dbReference type="SUPFAM" id="SSF46689">
    <property type="entry name" value="Homeodomain-like"/>
    <property type="match status" value="1"/>
</dbReference>
<evidence type="ECO:0000256" key="3">
    <source>
        <dbReference type="ARBA" id="ARBA00023163"/>
    </source>
</evidence>
<organism evidence="6 7">
    <name type="scientific">Vibrio cholerae 2740-80</name>
    <dbReference type="NCBI Taxonomy" id="412614"/>
    <lineage>
        <taxon>Bacteria</taxon>
        <taxon>Pseudomonadati</taxon>
        <taxon>Pseudomonadota</taxon>
        <taxon>Gammaproteobacteria</taxon>
        <taxon>Vibrionales</taxon>
        <taxon>Vibrionaceae</taxon>
        <taxon>Vibrio</taxon>
    </lineage>
</organism>
<sequence length="183" mass="20750">MNPKRQLLIDTALNLFYKNGINSIGINEVISVSGIAKRTLYSHFESKEALILAALQKRHEIFTFWLEQKLSGSQSNQEVIHRLFSALANWFQNKESMLGDFRGCFFINTSAEFSDINSEIFRFCNLHKEHVRQIISSHLKSGDGSLLDAICIMKEGAIVTAHMSGDGKEITSKCIEMLKKFEC</sequence>
<gene>
    <name evidence="6" type="ORF">VC274080_023831</name>
</gene>
<dbReference type="InterPro" id="IPR036271">
    <property type="entry name" value="Tet_transcr_reg_TetR-rel_C_sf"/>
</dbReference>
<keyword evidence="3" id="KW-0804">Transcription</keyword>
<dbReference type="GO" id="GO:0003677">
    <property type="term" value="F:DNA binding"/>
    <property type="evidence" value="ECO:0007669"/>
    <property type="project" value="UniProtKB-UniRule"/>
</dbReference>
<dbReference type="AlphaFoldDB" id="A0A0K9UMU9"/>
<dbReference type="Gene3D" id="1.10.357.10">
    <property type="entry name" value="Tetracycline Repressor, domain 2"/>
    <property type="match status" value="1"/>
</dbReference>
<keyword evidence="2 4" id="KW-0238">DNA-binding</keyword>
<dbReference type="PANTHER" id="PTHR47506">
    <property type="entry name" value="TRANSCRIPTIONAL REGULATORY PROTEIN"/>
    <property type="match status" value="1"/>
</dbReference>
<dbReference type="EMBL" id="AAUT02000027">
    <property type="protein sequence ID" value="KNA56827.1"/>
    <property type="molecule type" value="Genomic_DNA"/>
</dbReference>
<evidence type="ECO:0000313" key="7">
    <source>
        <dbReference type="Proteomes" id="UP000003017"/>
    </source>
</evidence>